<dbReference type="PANTHER" id="PTHR21090">
    <property type="entry name" value="AROM/DEHYDROQUINATE SYNTHASE"/>
    <property type="match status" value="1"/>
</dbReference>
<dbReference type="InterPro" id="IPR046346">
    <property type="entry name" value="Aminoacid_DH-like_N_sf"/>
</dbReference>
<feature type="domain" description="Shikimate dehydrogenase substrate binding N-terminal" evidence="5">
    <location>
        <begin position="1110"/>
        <end position="1170"/>
    </location>
</feature>
<dbReference type="STRING" id="742152.A0A2H3JEY7"/>
<proteinExistence type="predicted"/>
<organism evidence="7 8">
    <name type="scientific">Wolfiporia cocos (strain MD-104)</name>
    <name type="common">Brown rot fungus</name>
    <dbReference type="NCBI Taxonomy" id="742152"/>
    <lineage>
        <taxon>Eukaryota</taxon>
        <taxon>Fungi</taxon>
        <taxon>Dikarya</taxon>
        <taxon>Basidiomycota</taxon>
        <taxon>Agaricomycotina</taxon>
        <taxon>Agaricomycetes</taxon>
        <taxon>Polyporales</taxon>
        <taxon>Phaeolaceae</taxon>
        <taxon>Wolfiporia</taxon>
    </lineage>
</organism>
<evidence type="ECO:0000313" key="8">
    <source>
        <dbReference type="Proteomes" id="UP000218811"/>
    </source>
</evidence>
<dbReference type="Pfam" id="PF01761">
    <property type="entry name" value="DHQ_synthase"/>
    <property type="match status" value="1"/>
</dbReference>
<dbReference type="SUPFAM" id="SSF55205">
    <property type="entry name" value="EPT/RTPC-like"/>
    <property type="match status" value="1"/>
</dbReference>
<dbReference type="SUPFAM" id="SSF51569">
    <property type="entry name" value="Aldolase"/>
    <property type="match status" value="1"/>
</dbReference>
<dbReference type="SUPFAM" id="SSF56796">
    <property type="entry name" value="Dehydroquinate synthase-like"/>
    <property type="match status" value="1"/>
</dbReference>
<dbReference type="Pfam" id="PF01202">
    <property type="entry name" value="SKI"/>
    <property type="match status" value="1"/>
</dbReference>
<dbReference type="Gene3D" id="3.40.50.10860">
    <property type="entry name" value="Leucine Dehydrogenase, chain A, domain 1"/>
    <property type="match status" value="1"/>
</dbReference>
<dbReference type="InterPro" id="IPR000623">
    <property type="entry name" value="Shikimate_kinase/TSH1"/>
</dbReference>
<dbReference type="Pfam" id="PF08501">
    <property type="entry name" value="Shikimate_dh_N"/>
    <property type="match status" value="1"/>
</dbReference>
<evidence type="ECO:0000259" key="4">
    <source>
        <dbReference type="Pfam" id="PF01761"/>
    </source>
</evidence>
<dbReference type="SUPFAM" id="SSF52540">
    <property type="entry name" value="P-loop containing nucleoside triphosphate hydrolases"/>
    <property type="match status" value="1"/>
</dbReference>
<dbReference type="CDD" id="cd01065">
    <property type="entry name" value="NAD_bind_Shikimate_DH"/>
    <property type="match status" value="1"/>
</dbReference>
<feature type="domain" description="3-dehydroquinate synthase N-terminal" evidence="4">
    <location>
        <begin position="137"/>
        <end position="175"/>
    </location>
</feature>
<dbReference type="Pfam" id="PF00275">
    <property type="entry name" value="EPSP_synthase"/>
    <property type="match status" value="2"/>
</dbReference>
<dbReference type="Proteomes" id="UP000218811">
    <property type="component" value="Unassembled WGS sequence"/>
</dbReference>
<dbReference type="PANTHER" id="PTHR21090:SF5">
    <property type="entry name" value="PENTAFUNCTIONAL AROM POLYPEPTIDE"/>
    <property type="match status" value="1"/>
</dbReference>
<dbReference type="Gene3D" id="3.65.10.10">
    <property type="entry name" value="Enolpyruvate transferase domain"/>
    <property type="match status" value="2"/>
</dbReference>
<feature type="domain" description="Enolpyruvate transferase" evidence="3">
    <location>
        <begin position="360"/>
        <end position="651"/>
    </location>
</feature>
<protein>
    <recommendedName>
        <fullName evidence="9">3-phosphoshikimate 1-carboxyvinyltransferase</fullName>
    </recommendedName>
</protein>
<keyword evidence="1" id="KW-0963">Cytoplasm</keyword>
<dbReference type="InterPro" id="IPR001381">
    <property type="entry name" value="DHquinase_I"/>
</dbReference>
<dbReference type="Pfam" id="PF01487">
    <property type="entry name" value="DHquinase_I"/>
    <property type="match status" value="2"/>
</dbReference>
<dbReference type="Gene3D" id="3.40.50.720">
    <property type="entry name" value="NAD(P)-binding Rossmann-like Domain"/>
    <property type="match status" value="1"/>
</dbReference>
<evidence type="ECO:0000256" key="1">
    <source>
        <dbReference type="ARBA" id="ARBA00022490"/>
    </source>
</evidence>
<dbReference type="InterPro" id="IPR036291">
    <property type="entry name" value="NAD(P)-bd_dom_sf"/>
</dbReference>
<evidence type="ECO:0000259" key="5">
    <source>
        <dbReference type="Pfam" id="PF08501"/>
    </source>
</evidence>
<dbReference type="OrthoDB" id="197068at2759"/>
<keyword evidence="2" id="KW-0808">Transferase</keyword>
<dbReference type="GO" id="GO:0003866">
    <property type="term" value="F:3-phosphoshikimate 1-carboxyvinyltransferase activity"/>
    <property type="evidence" value="ECO:0007669"/>
    <property type="project" value="TreeGrafter"/>
</dbReference>
<dbReference type="InterPro" id="IPR036968">
    <property type="entry name" value="Enolpyruvate_Tfrase_sf"/>
</dbReference>
<dbReference type="CDD" id="cd00502">
    <property type="entry name" value="DHQase_I"/>
    <property type="match status" value="1"/>
</dbReference>
<reference evidence="7 8" key="1">
    <citation type="journal article" date="2012" name="Science">
        <title>The Paleozoic origin of enzymatic lignin decomposition reconstructed from 31 fungal genomes.</title>
        <authorList>
            <person name="Floudas D."/>
            <person name="Binder M."/>
            <person name="Riley R."/>
            <person name="Barry K."/>
            <person name="Blanchette R.A."/>
            <person name="Henrissat B."/>
            <person name="Martinez A.T."/>
            <person name="Otillar R."/>
            <person name="Spatafora J.W."/>
            <person name="Yadav J.S."/>
            <person name="Aerts A."/>
            <person name="Benoit I."/>
            <person name="Boyd A."/>
            <person name="Carlson A."/>
            <person name="Copeland A."/>
            <person name="Coutinho P.M."/>
            <person name="de Vries R.P."/>
            <person name="Ferreira P."/>
            <person name="Findley K."/>
            <person name="Foster B."/>
            <person name="Gaskell J."/>
            <person name="Glotzer D."/>
            <person name="Gorecki P."/>
            <person name="Heitman J."/>
            <person name="Hesse C."/>
            <person name="Hori C."/>
            <person name="Igarashi K."/>
            <person name="Jurgens J.A."/>
            <person name="Kallen N."/>
            <person name="Kersten P."/>
            <person name="Kohler A."/>
            <person name="Kuees U."/>
            <person name="Kumar T.K.A."/>
            <person name="Kuo A."/>
            <person name="LaButti K."/>
            <person name="Larrondo L.F."/>
            <person name="Lindquist E."/>
            <person name="Ling A."/>
            <person name="Lombard V."/>
            <person name="Lucas S."/>
            <person name="Lundell T."/>
            <person name="Martin R."/>
            <person name="McLaughlin D.J."/>
            <person name="Morgenstern I."/>
            <person name="Morin E."/>
            <person name="Murat C."/>
            <person name="Nagy L.G."/>
            <person name="Nolan M."/>
            <person name="Ohm R.A."/>
            <person name="Patyshakuliyeva A."/>
            <person name="Rokas A."/>
            <person name="Ruiz-Duenas F.J."/>
            <person name="Sabat G."/>
            <person name="Salamov A."/>
            <person name="Samejima M."/>
            <person name="Schmutz J."/>
            <person name="Slot J.C."/>
            <person name="St John F."/>
            <person name="Stenlid J."/>
            <person name="Sun H."/>
            <person name="Sun S."/>
            <person name="Syed K."/>
            <person name="Tsang A."/>
            <person name="Wiebenga A."/>
            <person name="Young D."/>
            <person name="Pisabarro A."/>
            <person name="Eastwood D.C."/>
            <person name="Martin F."/>
            <person name="Cullen D."/>
            <person name="Grigoriev I.V."/>
            <person name="Hibbett D.S."/>
        </authorList>
    </citation>
    <scope>NUCLEOTIDE SEQUENCE [LARGE SCALE GENOMIC DNA]</scope>
    <source>
        <strain evidence="7 8">MD-104</strain>
    </source>
</reference>
<keyword evidence="8" id="KW-1185">Reference proteome</keyword>
<dbReference type="Gene3D" id="3.40.50.1970">
    <property type="match status" value="1"/>
</dbReference>
<dbReference type="InterPro" id="IPR013785">
    <property type="entry name" value="Aldolase_TIM"/>
</dbReference>
<dbReference type="Gene3D" id="3.20.20.70">
    <property type="entry name" value="Aldolase class I"/>
    <property type="match status" value="2"/>
</dbReference>
<dbReference type="GO" id="GO:0003855">
    <property type="term" value="F:3-dehydroquinate dehydratase activity"/>
    <property type="evidence" value="ECO:0007669"/>
    <property type="project" value="InterPro"/>
</dbReference>
<evidence type="ECO:0008006" key="9">
    <source>
        <dbReference type="Google" id="ProtNLM"/>
    </source>
</evidence>
<name>A0A2H3JEY7_WOLCO</name>
<dbReference type="InterPro" id="IPR030960">
    <property type="entry name" value="DHQS/DOIS_N"/>
</dbReference>
<dbReference type="Gene3D" id="1.20.1090.10">
    <property type="entry name" value="Dehydroquinate synthase-like - alpha domain"/>
    <property type="match status" value="1"/>
</dbReference>
<dbReference type="SUPFAM" id="SSF53223">
    <property type="entry name" value="Aminoacid dehydrogenase-like, N-terminal domain"/>
    <property type="match status" value="1"/>
</dbReference>
<accession>A0A2H3JEY7</accession>
<evidence type="ECO:0000313" key="7">
    <source>
        <dbReference type="EMBL" id="PCH37299.1"/>
    </source>
</evidence>
<dbReference type="OMA" id="DVNCINF"/>
<dbReference type="CDD" id="cd00464">
    <property type="entry name" value="SK"/>
    <property type="match status" value="1"/>
</dbReference>
<evidence type="ECO:0000256" key="2">
    <source>
        <dbReference type="ARBA" id="ARBA00022679"/>
    </source>
</evidence>
<dbReference type="InterPro" id="IPR027417">
    <property type="entry name" value="P-loop_NTPase"/>
</dbReference>
<dbReference type="EMBL" id="KB467920">
    <property type="protein sequence ID" value="PCH37299.1"/>
    <property type="molecule type" value="Genomic_DNA"/>
</dbReference>
<dbReference type="Gene3D" id="3.40.50.300">
    <property type="entry name" value="P-loop containing nucleotide triphosphate hydrolases"/>
    <property type="match status" value="2"/>
</dbReference>
<feature type="domain" description="Enolpyruvate transferase" evidence="3">
    <location>
        <begin position="668"/>
        <end position="716"/>
    </location>
</feature>
<dbReference type="GO" id="GO:0009423">
    <property type="term" value="P:chorismate biosynthetic process"/>
    <property type="evidence" value="ECO:0007669"/>
    <property type="project" value="TreeGrafter"/>
</dbReference>
<dbReference type="InterPro" id="IPR031322">
    <property type="entry name" value="Shikimate/glucono_kinase"/>
</dbReference>
<dbReference type="InterPro" id="IPR001986">
    <property type="entry name" value="Enolpyruvate_Tfrase_dom"/>
</dbReference>
<evidence type="ECO:0000259" key="6">
    <source>
        <dbReference type="Pfam" id="PF24621"/>
    </source>
</evidence>
<dbReference type="GO" id="GO:0004764">
    <property type="term" value="F:shikimate 3-dehydrogenase (NADP+) activity"/>
    <property type="evidence" value="ECO:0007669"/>
    <property type="project" value="InterPro"/>
</dbReference>
<evidence type="ECO:0000259" key="3">
    <source>
        <dbReference type="Pfam" id="PF00275"/>
    </source>
</evidence>
<sequence length="1361" mass="145283">MWAASSKRRMSGADPTSLAARPSLLARSLANVQVHQRRGPLERTLCGDEWRRVLRIGVLRLISLVAAGMSAGGARDTGGVRFPSCVLGPGETSKSCEGNAEILLLSKCTHDTVILALGGRVIGDLVGLVAAAFSTRVSGKTAIATPYGKNLVGAFWQPEHIFIDAALLETLPARTKFAALESRSGGIFVAIQTPSSNHSGRTLAIRSAAQSLLLFGSISREAGLRNLVDLGHTIGHAIEARVAVGMVLEAEVARQLGVLAQVAVGRIVCCLRVYSLRVSLADPRIVSLPAANALGVECPLDIMTIDKNSAAQKKILVLKRIGAPLEQKATVLADSVIAKTLSEAVRVVSGTPTKSPVRMTTPRSKSISNRALLLAAPGSGTCRLKNLLHSDDTQVMMNALVEFKEDDGATLVVKGGEGSLSVPAIGKEIYLGNAGTAARFLAMSAAPGERSATTSNARMKQRRIGPLVDALRANGSDMVYPKSQGCLPLSVAPAGLQYVSSILLCAPYAQAPVTLELTGGQVISQPYIDMTIAMMRALGVDVLLDGYRIPRTAHKNLAEHKIESDASSATCPPATITGTTCTIANIGSASLQGDARFAKEVLEPMGCKVIQTETETTVTGPPVGQLRALGLVDMEPMTDAFLTASVLAAVAISSPLKERELTDGSPMFGVKTKELGDGLEVYGKLISQLKGGVSVHCYNDHRVAMAFSVLGAVARATYQKTWPNRWDDLQNKTGIEVEGIELPVFGSAACTSQATEDSGASVIVIGMRGSGKTLIGELAASALNWRFIDPDAVFEEKHRIGILQELLTHRSHGHVISLGGGIVETPAARDILKTYAKQGLVVHIVRGINEIMSYIGEETARPAYGEPIMDVFERREPWYAECCNHEFINYTSTTYFLSLTYPDAAPALPYLEQLTAGADAIELRVDLLRSPKGFSILGPYIPSVAYVKEQIAALRQKTTSPIAFTARTVSQGGQFPNGAETEAFELFHSALRMYVGYTDVEILCGNMLWSSATVEEMYKIASSCGDIVKIVDKANTIEDNFALRRFAQRMQASDIAKPTVGSIWAPVSHPLLPTKGTSGQLSFAEIQTTLYLIGQNPACKFHLFGNPVLLGMPHKYDLLETESAGEEIKLVLASPDFGGASVMIPFKLDVMPLLDSLSSEAEATGAFNTVVPRRKVDESLQLHGDNTDWIGILKCIRSALPTADFKVDTGLVIGAGGTSRAASYALHKLGAKSIRLYNRTRSSAQALLDAFPNIKIQILDVLDTWLEGGSPPSVVISTVPASTTTTDPAVQNALFLPSSIFALHIQGVLVDMAYKPAETPLLALASEVAQNWKQVTGLDVLLDQGFRRFYLWRGGVVPSVL</sequence>
<gene>
    <name evidence="7" type="ORF">WOLCODRAFT_134507</name>
</gene>
<dbReference type="Pfam" id="PF24621">
    <property type="entry name" value="DHQS_C"/>
    <property type="match status" value="1"/>
</dbReference>
<feature type="domain" description="3-dehydroquinate synthase C-terminal" evidence="6">
    <location>
        <begin position="220"/>
        <end position="281"/>
    </location>
</feature>
<dbReference type="SUPFAM" id="SSF51735">
    <property type="entry name" value="NAD(P)-binding Rossmann-fold domains"/>
    <property type="match status" value="1"/>
</dbReference>
<dbReference type="InterPro" id="IPR056179">
    <property type="entry name" value="DHQS_C"/>
</dbReference>
<dbReference type="InterPro" id="IPR013792">
    <property type="entry name" value="RNA3'P_cycl/enolpyr_Trfase_a/b"/>
</dbReference>
<dbReference type="InterPro" id="IPR013708">
    <property type="entry name" value="Shikimate_DH-bd_N"/>
</dbReference>